<proteinExistence type="predicted"/>
<gene>
    <name evidence="1" type="ORF">PCYB_007120</name>
</gene>
<dbReference type="VEuPathDB" id="PlasmoDB:PCYB_007120"/>
<dbReference type="InterPro" id="IPR008780">
    <property type="entry name" value="Plasmodium_Vir"/>
</dbReference>
<dbReference type="RefSeq" id="XP_004228181.1">
    <property type="nucleotide sequence ID" value="XM_004228133.1"/>
</dbReference>
<dbReference type="PhylomeDB" id="K6UP02"/>
<dbReference type="Proteomes" id="UP000006319">
    <property type="component" value="Unassembled WGS sequence"/>
</dbReference>
<organism evidence="1 2">
    <name type="scientific">Plasmodium cynomolgi (strain B)</name>
    <dbReference type="NCBI Taxonomy" id="1120755"/>
    <lineage>
        <taxon>Eukaryota</taxon>
        <taxon>Sar</taxon>
        <taxon>Alveolata</taxon>
        <taxon>Apicomplexa</taxon>
        <taxon>Aconoidasida</taxon>
        <taxon>Haemosporida</taxon>
        <taxon>Plasmodiidae</taxon>
        <taxon>Plasmodium</taxon>
        <taxon>Plasmodium (Plasmodium)</taxon>
    </lineage>
</organism>
<dbReference type="KEGG" id="pcy:PCYB_007120"/>
<name>K6UP02_PLACD</name>
<dbReference type="OrthoDB" id="385588at2759"/>
<protein>
    <submittedName>
        <fullName evidence="1">CYIR protein</fullName>
    </submittedName>
</protein>
<dbReference type="GeneID" id="14696505"/>
<accession>K6UP02</accession>
<keyword evidence="2" id="KW-1185">Reference proteome</keyword>
<dbReference type="Pfam" id="PF05795">
    <property type="entry name" value="Plasmodium_Vir"/>
    <property type="match status" value="1"/>
</dbReference>
<evidence type="ECO:0000313" key="2">
    <source>
        <dbReference type="Proteomes" id="UP000006319"/>
    </source>
</evidence>
<evidence type="ECO:0000313" key="1">
    <source>
        <dbReference type="EMBL" id="GAB69963.1"/>
    </source>
</evidence>
<reference evidence="1 2" key="1">
    <citation type="journal article" date="2012" name="Nat. Genet.">
        <title>Plasmodium cynomolgi genome sequences provide insight into Plasmodium vivax and the monkey malaria clade.</title>
        <authorList>
            <person name="Tachibana S."/>
            <person name="Sullivan S.A."/>
            <person name="Kawai S."/>
            <person name="Nakamura S."/>
            <person name="Kim H.R."/>
            <person name="Goto N."/>
            <person name="Arisue N."/>
            <person name="Palacpac N.M.Q."/>
            <person name="Honma H."/>
            <person name="Yagi M."/>
            <person name="Tougan T."/>
            <person name="Katakai Y."/>
            <person name="Kaneko O."/>
            <person name="Mita T."/>
            <person name="Kita K."/>
            <person name="Yasutomi Y."/>
            <person name="Sutton P.L."/>
            <person name="Shakhbatyan R."/>
            <person name="Horii T."/>
            <person name="Yasunaga T."/>
            <person name="Barnwell J.W."/>
            <person name="Escalante A.A."/>
            <person name="Carlton J.M."/>
            <person name="Tanabe K."/>
        </authorList>
    </citation>
    <scope>NUCLEOTIDE SEQUENCE [LARGE SCALE GENOMIC DNA]</scope>
    <source>
        <strain evidence="1 2">B</strain>
    </source>
</reference>
<dbReference type="AlphaFoldDB" id="K6UP02"/>
<dbReference type="EMBL" id="DF158278">
    <property type="protein sequence ID" value="GAB69963.1"/>
    <property type="molecule type" value="Genomic_DNA"/>
</dbReference>
<sequence>MNMFKNISETNYDSNVLEKFLKVQDTFFKEKKYYGCKYAIKTKNFEYYQEMNDKKDLYDYFSNYNTIRKNIEYESGPLDTFEEYVKHIKQLYDKYKVNCLDHFDYWLSDCPYYFKREDEYDPQIFLSKLDCYSKNSKDNRMKNCSVKSVTKKKMTFYYLKCKDNIEQKPIMCALVPVTMEYIDDKVEDKMNDKAVRKGIPKPPDPWSTFGGVLHSDQLNSEFLTEADGVSPYLVLTDDEIKWKILDNERFDCERYGSKDTYGLCKHLKNYMKKEKLN</sequence>